<dbReference type="GO" id="GO:0016020">
    <property type="term" value="C:membrane"/>
    <property type="evidence" value="ECO:0007669"/>
    <property type="project" value="UniProtKB-SubCell"/>
</dbReference>
<dbReference type="PANTHER" id="PTHR11266">
    <property type="entry name" value="PEROXISOMAL MEMBRANE PROTEIN 2, PXMP2 MPV17"/>
    <property type="match status" value="1"/>
</dbReference>
<feature type="chain" id="PRO_5003839938" evidence="7">
    <location>
        <begin position="22"/>
        <end position="347"/>
    </location>
</feature>
<keyword evidence="3" id="KW-0812">Transmembrane</keyword>
<reference evidence="8 9" key="1">
    <citation type="journal article" date="2012" name="Genome Biol.">
        <title>Genome and low-iron response of an oceanic diatom adapted to chronic iron limitation.</title>
        <authorList>
            <person name="Lommer M."/>
            <person name="Specht M."/>
            <person name="Roy A.S."/>
            <person name="Kraemer L."/>
            <person name="Andreson R."/>
            <person name="Gutowska M.A."/>
            <person name="Wolf J."/>
            <person name="Bergner S.V."/>
            <person name="Schilhabel M.B."/>
            <person name="Klostermeier U.C."/>
            <person name="Beiko R.G."/>
            <person name="Rosenstiel P."/>
            <person name="Hippler M."/>
            <person name="Laroche J."/>
        </authorList>
    </citation>
    <scope>NUCLEOTIDE SEQUENCE [LARGE SCALE GENOMIC DNA]</scope>
    <source>
        <strain evidence="8 9">CCMP1005</strain>
    </source>
</reference>
<dbReference type="Pfam" id="PF04117">
    <property type="entry name" value="Mpv17_PMP22"/>
    <property type="match status" value="1"/>
</dbReference>
<evidence type="ECO:0000256" key="2">
    <source>
        <dbReference type="ARBA" id="ARBA00006824"/>
    </source>
</evidence>
<dbReference type="eggNOG" id="KOG1944">
    <property type="taxonomic scope" value="Eukaryota"/>
</dbReference>
<comment type="caution">
    <text evidence="8">The sequence shown here is derived from an EMBL/GenBank/DDBJ whole genome shotgun (WGS) entry which is preliminary data.</text>
</comment>
<evidence type="ECO:0000256" key="6">
    <source>
        <dbReference type="RuleBase" id="RU363053"/>
    </source>
</evidence>
<dbReference type="Proteomes" id="UP000266841">
    <property type="component" value="Unassembled WGS sequence"/>
</dbReference>
<dbReference type="OrthoDB" id="430207at2759"/>
<keyword evidence="4" id="KW-1133">Transmembrane helix</keyword>
<dbReference type="EMBL" id="AGNL01017066">
    <property type="protein sequence ID" value="EJK64618.1"/>
    <property type="molecule type" value="Genomic_DNA"/>
</dbReference>
<dbReference type="AlphaFoldDB" id="K0SET0"/>
<evidence type="ECO:0000313" key="8">
    <source>
        <dbReference type="EMBL" id="EJK64618.1"/>
    </source>
</evidence>
<evidence type="ECO:0000256" key="4">
    <source>
        <dbReference type="ARBA" id="ARBA00022989"/>
    </source>
</evidence>
<evidence type="ECO:0000256" key="3">
    <source>
        <dbReference type="ARBA" id="ARBA00022692"/>
    </source>
</evidence>
<organism evidence="8 9">
    <name type="scientific">Thalassiosira oceanica</name>
    <name type="common">Marine diatom</name>
    <dbReference type="NCBI Taxonomy" id="159749"/>
    <lineage>
        <taxon>Eukaryota</taxon>
        <taxon>Sar</taxon>
        <taxon>Stramenopiles</taxon>
        <taxon>Ochrophyta</taxon>
        <taxon>Bacillariophyta</taxon>
        <taxon>Coscinodiscophyceae</taxon>
        <taxon>Thalassiosirophycidae</taxon>
        <taxon>Thalassiosirales</taxon>
        <taxon>Thalassiosiraceae</taxon>
        <taxon>Thalassiosira</taxon>
    </lineage>
</organism>
<keyword evidence="5" id="KW-0472">Membrane</keyword>
<dbReference type="PANTHER" id="PTHR11266:SF121">
    <property type="entry name" value="OS09G0315000 PROTEIN"/>
    <property type="match status" value="1"/>
</dbReference>
<comment type="subcellular location">
    <subcellularLocation>
        <location evidence="1">Membrane</location>
        <topology evidence="1">Multi-pass membrane protein</topology>
    </subcellularLocation>
</comment>
<evidence type="ECO:0000256" key="1">
    <source>
        <dbReference type="ARBA" id="ARBA00004141"/>
    </source>
</evidence>
<evidence type="ECO:0000256" key="5">
    <source>
        <dbReference type="ARBA" id="ARBA00023136"/>
    </source>
</evidence>
<proteinExistence type="inferred from homology"/>
<gene>
    <name evidence="8" type="ORF">THAOC_14631</name>
</gene>
<accession>K0SET0</accession>
<dbReference type="GO" id="GO:0005737">
    <property type="term" value="C:cytoplasm"/>
    <property type="evidence" value="ECO:0007669"/>
    <property type="project" value="TreeGrafter"/>
</dbReference>
<sequence>MLTGGLLLSLLSASLPTASRGFVPPSGAACDGVYNIPTPTAGRRAAPPLRSTVDGELAIPADEGPAATIVGLVKPETAESPTGAATSADALRLGGQYRRTTLLDGVSADSLVNSLVLLSAVTLVAGRFLSVDLGLTRGWTPLEVAERVPLDNWRGYNEILTAAPVQTKALTSASVYTIGDIIAQTRQGSGMGDLDRPRIVRSMIAGLVGHGPMSHLWYRWSEAFFDKVVHLPHAWWDFVPKVCADQLVFGPLWNNTFILLIGFMQLNSPGMIWDEMRRTTVPLLLSGLKLWPFVHIVTYGVIPVENRLLWVDAVEIVWVTILASVANEGGEGEEGQRLNQEDVDDVR</sequence>
<dbReference type="InterPro" id="IPR007248">
    <property type="entry name" value="Mpv17_PMP22"/>
</dbReference>
<keyword evidence="9" id="KW-1185">Reference proteome</keyword>
<evidence type="ECO:0000256" key="7">
    <source>
        <dbReference type="SAM" id="SignalP"/>
    </source>
</evidence>
<evidence type="ECO:0000313" key="9">
    <source>
        <dbReference type="Proteomes" id="UP000266841"/>
    </source>
</evidence>
<keyword evidence="7" id="KW-0732">Signal</keyword>
<comment type="similarity">
    <text evidence="2 6">Belongs to the peroxisomal membrane protein PXMP2/4 family.</text>
</comment>
<name>K0SET0_THAOC</name>
<protein>
    <submittedName>
        <fullName evidence="8">Uncharacterized protein</fullName>
    </submittedName>
</protein>
<feature type="signal peptide" evidence="7">
    <location>
        <begin position="1"/>
        <end position="21"/>
    </location>
</feature>
<dbReference type="OMA" id="YIPEHNW"/>